<dbReference type="PANTHER" id="PTHR11647:SF1">
    <property type="entry name" value="COLLAPSIN RESPONSE MEDIATOR PROTEIN"/>
    <property type="match status" value="1"/>
</dbReference>
<keyword evidence="3" id="KW-1185">Reference proteome</keyword>
<gene>
    <name evidence="2" type="ORF">CLV30_105257</name>
</gene>
<dbReference type="InterPro" id="IPR050378">
    <property type="entry name" value="Metallo-dep_Hydrolases_sf"/>
</dbReference>
<dbReference type="Pfam" id="PF07969">
    <property type="entry name" value="Amidohydro_3"/>
    <property type="match status" value="1"/>
</dbReference>
<dbReference type="Gene3D" id="3.20.20.140">
    <property type="entry name" value="Metal-dependent hydrolases"/>
    <property type="match status" value="1"/>
</dbReference>
<dbReference type="GO" id="GO:0005829">
    <property type="term" value="C:cytosol"/>
    <property type="evidence" value="ECO:0007669"/>
    <property type="project" value="TreeGrafter"/>
</dbReference>
<feature type="domain" description="Amidohydrolase 3" evidence="1">
    <location>
        <begin position="50"/>
        <end position="508"/>
    </location>
</feature>
<dbReference type="OrthoDB" id="9766983at2"/>
<dbReference type="GO" id="GO:0016811">
    <property type="term" value="F:hydrolase activity, acting on carbon-nitrogen (but not peptide) bonds, in linear amides"/>
    <property type="evidence" value="ECO:0007669"/>
    <property type="project" value="InterPro"/>
</dbReference>
<accession>A0A2P8E5P4</accession>
<dbReference type="RefSeq" id="WP_106536975.1">
    <property type="nucleotide sequence ID" value="NZ_PYGE01000005.1"/>
</dbReference>
<dbReference type="InterPro" id="IPR032466">
    <property type="entry name" value="Metal_Hydrolase"/>
</dbReference>
<dbReference type="InterPro" id="IPR023100">
    <property type="entry name" value="D-aminoacylase_insert_dom_sf"/>
</dbReference>
<dbReference type="EMBL" id="PYGE01000005">
    <property type="protein sequence ID" value="PSL04790.1"/>
    <property type="molecule type" value="Genomic_DNA"/>
</dbReference>
<dbReference type="Gene3D" id="3.30.1490.130">
    <property type="entry name" value="D-aminoacylase. Domain 3"/>
    <property type="match status" value="1"/>
</dbReference>
<sequence>MSAHELVLRGGVLVDGTGAGSVPADVAVDGGRVTDVVPHRRGTDRPEGHRVIDTDGCVIAPGFIDLHSHADFSLQGWPAATSQLPQGVTTLLGGNCGWSPFPVADLAELRASTAFFDPELSWEWTDGGGFAAAVDAVRPAVNLALQAGHSSLRLAAMGGDERPAAGDDIARMDALLAAAAGDGAHGFSTGLIYAPGAYADAAEVRALVAAAARHGLLYSTHIRNESDRLTAAVTEAVDAAEAAGARVQISHLKAMGRAHHGTVSAALELIDDAAARGVDIAADVYPYTASSTTLTARLPGWAMDGGPTGLLRRLADPPERDRLAAELRARIRLDADDVVIAELGEGPYRDAVGSSIGDVARRDGVDAAETTLRVLEAHDAAVAVVNHGMSEDDVATVLRHPRVAVASDGWVLRPSGSGRPHPRSFGTFPRVLGRYVREQGVLTLPEAVRKMTSLPASRLGLHDRGVVTPGAVADVVVFDPDTVADRATFKDPWRLAEGVRTVLVTGEVALDDGEITDVRAGRVLRA</sequence>
<comment type="caution">
    <text evidence="2">The sequence shown here is derived from an EMBL/GenBank/DDBJ whole genome shotgun (WGS) entry which is preliminary data.</text>
</comment>
<dbReference type="Proteomes" id="UP000243528">
    <property type="component" value="Unassembled WGS sequence"/>
</dbReference>
<dbReference type="Gene3D" id="2.30.40.10">
    <property type="entry name" value="Urease, subunit C, domain 1"/>
    <property type="match status" value="1"/>
</dbReference>
<dbReference type="SUPFAM" id="SSF51556">
    <property type="entry name" value="Metallo-dependent hydrolases"/>
    <property type="match status" value="1"/>
</dbReference>
<dbReference type="AlphaFoldDB" id="A0A2P8E5P4"/>
<dbReference type="InterPro" id="IPR011059">
    <property type="entry name" value="Metal-dep_hydrolase_composite"/>
</dbReference>
<dbReference type="PANTHER" id="PTHR11647">
    <property type="entry name" value="HYDRANTOINASE/DIHYDROPYRIMIDINASE FAMILY MEMBER"/>
    <property type="match status" value="1"/>
</dbReference>
<proteinExistence type="predicted"/>
<organism evidence="2 3">
    <name type="scientific">Haloactinopolyspora alba</name>
    <dbReference type="NCBI Taxonomy" id="648780"/>
    <lineage>
        <taxon>Bacteria</taxon>
        <taxon>Bacillati</taxon>
        <taxon>Actinomycetota</taxon>
        <taxon>Actinomycetes</taxon>
        <taxon>Jiangellales</taxon>
        <taxon>Jiangellaceae</taxon>
        <taxon>Haloactinopolyspora</taxon>
    </lineage>
</organism>
<evidence type="ECO:0000313" key="3">
    <source>
        <dbReference type="Proteomes" id="UP000243528"/>
    </source>
</evidence>
<protein>
    <submittedName>
        <fullName evidence="2">N-acyl-D-amino-acid deacylase</fullName>
    </submittedName>
</protein>
<evidence type="ECO:0000313" key="2">
    <source>
        <dbReference type="EMBL" id="PSL04790.1"/>
    </source>
</evidence>
<evidence type="ECO:0000259" key="1">
    <source>
        <dbReference type="Pfam" id="PF07969"/>
    </source>
</evidence>
<dbReference type="InterPro" id="IPR013108">
    <property type="entry name" value="Amidohydro_3"/>
</dbReference>
<name>A0A2P8E5P4_9ACTN</name>
<dbReference type="SUPFAM" id="SSF51338">
    <property type="entry name" value="Composite domain of metallo-dependent hydrolases"/>
    <property type="match status" value="1"/>
</dbReference>
<reference evidence="2 3" key="1">
    <citation type="submission" date="2018-03" db="EMBL/GenBank/DDBJ databases">
        <title>Genomic Encyclopedia of Archaeal and Bacterial Type Strains, Phase II (KMG-II): from individual species to whole genera.</title>
        <authorList>
            <person name="Goeker M."/>
        </authorList>
    </citation>
    <scope>NUCLEOTIDE SEQUENCE [LARGE SCALE GENOMIC DNA]</scope>
    <source>
        <strain evidence="2 3">DSM 45211</strain>
    </source>
</reference>
<dbReference type="GO" id="GO:0016812">
    <property type="term" value="F:hydrolase activity, acting on carbon-nitrogen (but not peptide) bonds, in cyclic amides"/>
    <property type="evidence" value="ECO:0007669"/>
    <property type="project" value="TreeGrafter"/>
</dbReference>